<dbReference type="GO" id="GO:0006352">
    <property type="term" value="P:DNA-templated transcription initiation"/>
    <property type="evidence" value="ECO:0007669"/>
    <property type="project" value="InterPro"/>
</dbReference>
<evidence type="ECO:0000313" key="8">
    <source>
        <dbReference type="EMBL" id="GIJ50087.1"/>
    </source>
</evidence>
<keyword evidence="9" id="KW-1185">Reference proteome</keyword>
<keyword evidence="5" id="KW-0804">Transcription</keyword>
<evidence type="ECO:0000256" key="4">
    <source>
        <dbReference type="ARBA" id="ARBA00023125"/>
    </source>
</evidence>
<proteinExistence type="inferred from homology"/>
<evidence type="ECO:0000256" key="1">
    <source>
        <dbReference type="ARBA" id="ARBA00010641"/>
    </source>
</evidence>
<dbReference type="InterPro" id="IPR013325">
    <property type="entry name" value="RNA_pol_sigma_r2"/>
</dbReference>
<evidence type="ECO:0000256" key="3">
    <source>
        <dbReference type="ARBA" id="ARBA00023082"/>
    </source>
</evidence>
<dbReference type="PANTHER" id="PTHR43133">
    <property type="entry name" value="RNA POLYMERASE ECF-TYPE SIGMA FACTO"/>
    <property type="match status" value="1"/>
</dbReference>
<organism evidence="8 9">
    <name type="scientific">Virgisporangium aliadipatigenens</name>
    <dbReference type="NCBI Taxonomy" id="741659"/>
    <lineage>
        <taxon>Bacteria</taxon>
        <taxon>Bacillati</taxon>
        <taxon>Actinomycetota</taxon>
        <taxon>Actinomycetes</taxon>
        <taxon>Micromonosporales</taxon>
        <taxon>Micromonosporaceae</taxon>
        <taxon>Virgisporangium</taxon>
    </lineage>
</organism>
<protein>
    <submittedName>
        <fullName evidence="8">RNA polymerase</fullName>
    </submittedName>
</protein>
<gene>
    <name evidence="8" type="ORF">Val02_69730</name>
</gene>
<dbReference type="Pfam" id="PF08281">
    <property type="entry name" value="Sigma70_r4_2"/>
    <property type="match status" value="1"/>
</dbReference>
<reference evidence="8" key="1">
    <citation type="submission" date="2021-01" db="EMBL/GenBank/DDBJ databases">
        <title>Whole genome shotgun sequence of Virgisporangium aliadipatigenens NBRC 105644.</title>
        <authorList>
            <person name="Komaki H."/>
            <person name="Tamura T."/>
        </authorList>
    </citation>
    <scope>NUCLEOTIDE SEQUENCE</scope>
    <source>
        <strain evidence="8">NBRC 105644</strain>
    </source>
</reference>
<dbReference type="SUPFAM" id="SSF88946">
    <property type="entry name" value="Sigma2 domain of RNA polymerase sigma factors"/>
    <property type="match status" value="1"/>
</dbReference>
<keyword evidence="2" id="KW-0805">Transcription regulation</keyword>
<dbReference type="InterPro" id="IPR013249">
    <property type="entry name" value="RNA_pol_sigma70_r4_t2"/>
</dbReference>
<sequence length="165" mass="18766">MAFEEFAAHRLPALLRYAVLLTGDRELARDLVQEVLTKALVRWRRIERLDDPYAYVRAMTTNAYLSILRRRRLPTVALTYEALDGPRAPAAPDPVVALHDRAELWQRLTGLPRKQRAVLVLRYYEGLTDNEIAEVLHCRPSSVRAFAARGLATLRAGLVHEGRTP</sequence>
<dbReference type="EMBL" id="BOPF01000033">
    <property type="protein sequence ID" value="GIJ50087.1"/>
    <property type="molecule type" value="Genomic_DNA"/>
</dbReference>
<dbReference type="InterPro" id="IPR039425">
    <property type="entry name" value="RNA_pol_sigma-70-like"/>
</dbReference>
<feature type="domain" description="RNA polymerase sigma-70 region 2" evidence="6">
    <location>
        <begin position="9"/>
        <end position="72"/>
    </location>
</feature>
<dbReference type="CDD" id="cd06171">
    <property type="entry name" value="Sigma70_r4"/>
    <property type="match status" value="1"/>
</dbReference>
<dbReference type="GO" id="GO:0016987">
    <property type="term" value="F:sigma factor activity"/>
    <property type="evidence" value="ECO:0007669"/>
    <property type="project" value="UniProtKB-KW"/>
</dbReference>
<comment type="similarity">
    <text evidence="1">Belongs to the sigma-70 factor family. ECF subfamily.</text>
</comment>
<dbReference type="Gene3D" id="1.10.10.10">
    <property type="entry name" value="Winged helix-like DNA-binding domain superfamily/Winged helix DNA-binding domain"/>
    <property type="match status" value="1"/>
</dbReference>
<dbReference type="AlphaFoldDB" id="A0A8J3YT27"/>
<dbReference type="Pfam" id="PF04542">
    <property type="entry name" value="Sigma70_r2"/>
    <property type="match status" value="1"/>
</dbReference>
<evidence type="ECO:0000259" key="6">
    <source>
        <dbReference type="Pfam" id="PF04542"/>
    </source>
</evidence>
<dbReference type="InterPro" id="IPR014284">
    <property type="entry name" value="RNA_pol_sigma-70_dom"/>
</dbReference>
<dbReference type="PANTHER" id="PTHR43133:SF50">
    <property type="entry name" value="ECF RNA POLYMERASE SIGMA FACTOR SIGM"/>
    <property type="match status" value="1"/>
</dbReference>
<dbReference type="GO" id="GO:0003677">
    <property type="term" value="F:DNA binding"/>
    <property type="evidence" value="ECO:0007669"/>
    <property type="project" value="UniProtKB-KW"/>
</dbReference>
<dbReference type="NCBIfam" id="TIGR02937">
    <property type="entry name" value="sigma70-ECF"/>
    <property type="match status" value="1"/>
</dbReference>
<keyword evidence="4" id="KW-0238">DNA-binding</keyword>
<feature type="domain" description="RNA polymerase sigma factor 70 region 4 type 2" evidence="7">
    <location>
        <begin position="102"/>
        <end position="154"/>
    </location>
</feature>
<keyword evidence="3" id="KW-0731">Sigma factor</keyword>
<dbReference type="NCBIfam" id="TIGR02983">
    <property type="entry name" value="SigE-fam_strep"/>
    <property type="match status" value="1"/>
</dbReference>
<dbReference type="InterPro" id="IPR013324">
    <property type="entry name" value="RNA_pol_sigma_r3/r4-like"/>
</dbReference>
<dbReference type="SUPFAM" id="SSF88659">
    <property type="entry name" value="Sigma3 and sigma4 domains of RNA polymerase sigma factors"/>
    <property type="match status" value="1"/>
</dbReference>
<dbReference type="InterPro" id="IPR014325">
    <property type="entry name" value="RNA_pol_sigma-E_actinobac"/>
</dbReference>
<dbReference type="InterPro" id="IPR036388">
    <property type="entry name" value="WH-like_DNA-bd_sf"/>
</dbReference>
<evidence type="ECO:0000259" key="7">
    <source>
        <dbReference type="Pfam" id="PF08281"/>
    </source>
</evidence>
<name>A0A8J3YT27_9ACTN</name>
<evidence type="ECO:0000256" key="2">
    <source>
        <dbReference type="ARBA" id="ARBA00023015"/>
    </source>
</evidence>
<dbReference type="Proteomes" id="UP000619260">
    <property type="component" value="Unassembled WGS sequence"/>
</dbReference>
<accession>A0A8J3YT27</accession>
<comment type="caution">
    <text evidence="8">The sequence shown here is derived from an EMBL/GenBank/DDBJ whole genome shotgun (WGS) entry which is preliminary data.</text>
</comment>
<evidence type="ECO:0000256" key="5">
    <source>
        <dbReference type="ARBA" id="ARBA00023163"/>
    </source>
</evidence>
<dbReference type="Gene3D" id="1.10.1740.10">
    <property type="match status" value="1"/>
</dbReference>
<dbReference type="InterPro" id="IPR007627">
    <property type="entry name" value="RNA_pol_sigma70_r2"/>
</dbReference>
<dbReference type="RefSeq" id="WP_203903537.1">
    <property type="nucleotide sequence ID" value="NZ_BOPF01000033.1"/>
</dbReference>
<evidence type="ECO:0000313" key="9">
    <source>
        <dbReference type="Proteomes" id="UP000619260"/>
    </source>
</evidence>